<dbReference type="PROSITE" id="PS00375">
    <property type="entry name" value="UDPGT"/>
    <property type="match status" value="1"/>
</dbReference>
<evidence type="ECO:0000256" key="11">
    <source>
        <dbReference type="ARBA" id="ARBA00047475"/>
    </source>
</evidence>
<evidence type="ECO:0000256" key="7">
    <source>
        <dbReference type="ARBA" id="ARBA00022989"/>
    </source>
</evidence>
<dbReference type="Pfam" id="PF00201">
    <property type="entry name" value="UDPGT"/>
    <property type="match status" value="1"/>
</dbReference>
<dbReference type="InterPro" id="IPR035595">
    <property type="entry name" value="UDP_glycos_trans_CS"/>
</dbReference>
<comment type="catalytic activity">
    <reaction evidence="11 13">
        <text>glucuronate acceptor + UDP-alpha-D-glucuronate = acceptor beta-D-glucuronoside + UDP + H(+)</text>
        <dbReference type="Rhea" id="RHEA:21032"/>
        <dbReference type="ChEBI" id="CHEBI:15378"/>
        <dbReference type="ChEBI" id="CHEBI:58052"/>
        <dbReference type="ChEBI" id="CHEBI:58223"/>
        <dbReference type="ChEBI" id="CHEBI:132367"/>
        <dbReference type="ChEBI" id="CHEBI:132368"/>
        <dbReference type="EC" id="2.4.1.17"/>
    </reaction>
</comment>
<dbReference type="CDD" id="cd03784">
    <property type="entry name" value="GT1_Gtf-like"/>
    <property type="match status" value="1"/>
</dbReference>
<organism evidence="14 15">
    <name type="scientific">Hymenochirus boettgeri</name>
    <name type="common">Congo dwarf clawed frog</name>
    <dbReference type="NCBI Taxonomy" id="247094"/>
    <lineage>
        <taxon>Eukaryota</taxon>
        <taxon>Metazoa</taxon>
        <taxon>Chordata</taxon>
        <taxon>Craniata</taxon>
        <taxon>Vertebrata</taxon>
        <taxon>Euteleostomi</taxon>
        <taxon>Amphibia</taxon>
        <taxon>Batrachia</taxon>
        <taxon>Anura</taxon>
        <taxon>Pipoidea</taxon>
        <taxon>Pipidae</taxon>
        <taxon>Pipinae</taxon>
        <taxon>Hymenochirus</taxon>
    </lineage>
</organism>
<evidence type="ECO:0000313" key="14">
    <source>
        <dbReference type="EMBL" id="KAG8456720.1"/>
    </source>
</evidence>
<dbReference type="PANTHER" id="PTHR48043">
    <property type="entry name" value="EG:EG0003.4 PROTEIN-RELATED"/>
    <property type="match status" value="1"/>
</dbReference>
<dbReference type="GO" id="GO:0043541">
    <property type="term" value="C:UDP-N-acetylglucosamine transferase complex"/>
    <property type="evidence" value="ECO:0007669"/>
    <property type="project" value="TreeGrafter"/>
</dbReference>
<evidence type="ECO:0000256" key="13">
    <source>
        <dbReference type="RuleBase" id="RU362059"/>
    </source>
</evidence>
<keyword evidence="5 13" id="KW-0812">Transmembrane</keyword>
<dbReference type="InterPro" id="IPR002213">
    <property type="entry name" value="UDP_glucos_trans"/>
</dbReference>
<evidence type="ECO:0000256" key="4">
    <source>
        <dbReference type="ARBA" id="ARBA00022679"/>
    </source>
</evidence>
<dbReference type="EC" id="2.4.1.17" evidence="13"/>
<dbReference type="Gene3D" id="3.40.50.2000">
    <property type="entry name" value="Glycogen Phosphorylase B"/>
    <property type="match status" value="1"/>
</dbReference>
<evidence type="ECO:0000256" key="5">
    <source>
        <dbReference type="ARBA" id="ARBA00022692"/>
    </source>
</evidence>
<reference evidence="14" key="1">
    <citation type="thesis" date="2020" institute="ProQuest LLC" country="789 East Eisenhower Parkway, Ann Arbor, MI, USA">
        <title>Comparative Genomics and Chromosome Evolution.</title>
        <authorList>
            <person name="Mudd A.B."/>
        </authorList>
    </citation>
    <scope>NUCLEOTIDE SEQUENCE</scope>
    <source>
        <strain evidence="14">Female2</strain>
        <tissue evidence="14">Blood</tissue>
    </source>
</reference>
<dbReference type="InterPro" id="IPR050271">
    <property type="entry name" value="UDP-glycosyltransferase"/>
</dbReference>
<dbReference type="GO" id="GO:0015020">
    <property type="term" value="F:glucuronosyltransferase activity"/>
    <property type="evidence" value="ECO:0007669"/>
    <property type="project" value="UniProtKB-EC"/>
</dbReference>
<dbReference type="SUPFAM" id="SSF53756">
    <property type="entry name" value="UDP-Glycosyltransferase/glycogen phosphorylase"/>
    <property type="match status" value="1"/>
</dbReference>
<evidence type="ECO:0000256" key="6">
    <source>
        <dbReference type="ARBA" id="ARBA00022729"/>
    </source>
</evidence>
<comment type="function">
    <text evidence="10">UDP-glucuronosyltransferases catalyze phase II biotransformation reactions in which lipophilic substrates are conjugated with glucuronic acid to increase water solubility and enhance excretion. They are of major importance in the conjugation and subsequent elimination of potentially toxic xenobiotics and endogenous compounds.</text>
</comment>
<evidence type="ECO:0000313" key="15">
    <source>
        <dbReference type="Proteomes" id="UP000812440"/>
    </source>
</evidence>
<evidence type="ECO:0000256" key="10">
    <source>
        <dbReference type="ARBA" id="ARBA00037451"/>
    </source>
</evidence>
<comment type="caution">
    <text evidence="14">The sequence shown here is derived from an EMBL/GenBank/DDBJ whole genome shotgun (WGS) entry which is preliminary data.</text>
</comment>
<evidence type="ECO:0000256" key="2">
    <source>
        <dbReference type="ARBA" id="ARBA00009995"/>
    </source>
</evidence>
<keyword evidence="15" id="KW-1185">Reference proteome</keyword>
<gene>
    <name evidence="14" type="ORF">GDO86_002485</name>
</gene>
<dbReference type="FunFam" id="3.40.50.2000:FF:000021">
    <property type="entry name" value="UDP-glucuronosyltransferase"/>
    <property type="match status" value="1"/>
</dbReference>
<dbReference type="AlphaFoldDB" id="A0A8T2KMR8"/>
<keyword evidence="8 13" id="KW-0472">Membrane</keyword>
<dbReference type="PANTHER" id="PTHR48043:SF24">
    <property type="entry name" value="UDP-GLUCURONOSYLTRANSFERASE 3A2"/>
    <property type="match status" value="1"/>
</dbReference>
<accession>A0A8T2KMR8</accession>
<comment type="subcellular location">
    <subcellularLocation>
        <location evidence="13">Membrane</location>
        <topology evidence="13">Single-pass membrane protein</topology>
    </subcellularLocation>
    <subcellularLocation>
        <location evidence="1">Membrane</location>
        <topology evidence="1">Single-pass type I membrane protein</topology>
    </subcellularLocation>
</comment>
<proteinExistence type="inferred from homology"/>
<evidence type="ECO:0000256" key="9">
    <source>
        <dbReference type="ARBA" id="ARBA00023180"/>
    </source>
</evidence>
<keyword evidence="7 13" id="KW-1133">Transmembrane helix</keyword>
<protein>
    <recommendedName>
        <fullName evidence="13">UDP-glucuronosyltransferase</fullName>
        <ecNumber evidence="13">2.4.1.17</ecNumber>
    </recommendedName>
</protein>
<keyword evidence="9" id="KW-0325">Glycoprotein</keyword>
<dbReference type="EMBL" id="JAACNH010000001">
    <property type="protein sequence ID" value="KAG8456720.1"/>
    <property type="molecule type" value="Genomic_DNA"/>
</dbReference>
<name>A0A8T2KMR8_9PIPI</name>
<dbReference type="OrthoDB" id="5835829at2759"/>
<keyword evidence="4 12" id="KW-0808">Transferase</keyword>
<evidence type="ECO:0000256" key="3">
    <source>
        <dbReference type="ARBA" id="ARBA00022676"/>
    </source>
</evidence>
<evidence type="ECO:0000256" key="8">
    <source>
        <dbReference type="ARBA" id="ARBA00023136"/>
    </source>
</evidence>
<dbReference type="Proteomes" id="UP000812440">
    <property type="component" value="Chromosome 1"/>
</dbReference>
<sequence>MKHLSHQCRMLFNQSSDINSLKEEGYDIAVIEAFNPCTFLVMEKIGIPFIAFFPGFFLYPERIEIPSPLSYVPVYGSHVTDQMSFFDRVQNVLTFISFHIKEKKIQTIFNDVIEENFPEGSRPSLSELYKKAELWITNTDFTIDFPRPLLPHVIYAGDFLIKAPKPVSQELEDFISESGQAGFIIVSFGSMIPSYPLIEFVQEMNGGLAKISQKVIWRYKQSDWPKEVKLAPNVKLMDWVPQNDLLGHPKVRLLVTHGGINSLQEAVYHGVPIVGIPLFGDQRENLIRVKGKKFGTFIPPEQLTAESFADTIQHIINDKSYKATAMHMSLIQRSQPFPPDQQILRWVEHIIQVGGASHLHPSSYQQPWYQQYLLDVILLLLLCVTVTCYLTVKVLRILITLLCSVRKEKTH</sequence>
<keyword evidence="6" id="KW-0732">Signal</keyword>
<comment type="similarity">
    <text evidence="2 12">Belongs to the UDP-glycosyltransferase family.</text>
</comment>
<evidence type="ECO:0000256" key="1">
    <source>
        <dbReference type="ARBA" id="ARBA00004479"/>
    </source>
</evidence>
<evidence type="ECO:0000256" key="12">
    <source>
        <dbReference type="RuleBase" id="RU003718"/>
    </source>
</evidence>
<feature type="transmembrane region" description="Helical" evidence="13">
    <location>
        <begin position="372"/>
        <end position="392"/>
    </location>
</feature>
<keyword evidence="3 12" id="KW-0328">Glycosyltransferase</keyword>